<name>A0ABD5RG13_9EURY</name>
<protein>
    <submittedName>
        <fullName evidence="2">Helix-turn-helix domain-containing protein</fullName>
    </submittedName>
</protein>
<proteinExistence type="predicted"/>
<accession>A0ABD5RG13</accession>
<sequence length="115" mass="13260">MTKTRDGQSHTGSSLSEQFDILSSPYRRRILVAVANRNPRDEDELRSEGIADDDENLDVFEQKLYHNHLPKLDAAGFIDWNRETGTITRGPRFDEIRPLIKLMTEHQDELPAGWP</sequence>
<feature type="domain" description="DUF7344" evidence="1">
    <location>
        <begin position="19"/>
        <end position="88"/>
    </location>
</feature>
<dbReference type="AlphaFoldDB" id="A0ABD5RG13"/>
<dbReference type="Pfam" id="PF24035">
    <property type="entry name" value="DUF7344"/>
    <property type="match status" value="1"/>
</dbReference>
<organism evidence="2 3">
    <name type="scientific">Salinirubrum litoreum</name>
    <dbReference type="NCBI Taxonomy" id="1126234"/>
    <lineage>
        <taxon>Archaea</taxon>
        <taxon>Methanobacteriati</taxon>
        <taxon>Methanobacteriota</taxon>
        <taxon>Stenosarchaea group</taxon>
        <taxon>Halobacteria</taxon>
        <taxon>Halobacteriales</taxon>
        <taxon>Haloferacaceae</taxon>
        <taxon>Salinirubrum</taxon>
    </lineage>
</organism>
<keyword evidence="3" id="KW-1185">Reference proteome</keyword>
<dbReference type="InterPro" id="IPR055768">
    <property type="entry name" value="DUF7344"/>
</dbReference>
<dbReference type="RefSeq" id="WP_227231625.1">
    <property type="nucleotide sequence ID" value="NZ_JAJCVJ010000005.1"/>
</dbReference>
<gene>
    <name evidence="2" type="ORF">ACFPJ5_17305</name>
</gene>
<dbReference type="EMBL" id="JBHSKX010000003">
    <property type="protein sequence ID" value="MFC5368682.1"/>
    <property type="molecule type" value="Genomic_DNA"/>
</dbReference>
<evidence type="ECO:0000313" key="3">
    <source>
        <dbReference type="Proteomes" id="UP001596201"/>
    </source>
</evidence>
<dbReference type="InterPro" id="IPR036388">
    <property type="entry name" value="WH-like_DNA-bd_sf"/>
</dbReference>
<dbReference type="Proteomes" id="UP001596201">
    <property type="component" value="Unassembled WGS sequence"/>
</dbReference>
<evidence type="ECO:0000313" key="2">
    <source>
        <dbReference type="EMBL" id="MFC5368682.1"/>
    </source>
</evidence>
<dbReference type="Gene3D" id="1.10.10.10">
    <property type="entry name" value="Winged helix-like DNA-binding domain superfamily/Winged helix DNA-binding domain"/>
    <property type="match status" value="1"/>
</dbReference>
<evidence type="ECO:0000259" key="1">
    <source>
        <dbReference type="Pfam" id="PF24035"/>
    </source>
</evidence>
<reference evidence="2 3" key="1">
    <citation type="journal article" date="2019" name="Int. J. Syst. Evol. Microbiol.">
        <title>The Global Catalogue of Microorganisms (GCM) 10K type strain sequencing project: providing services to taxonomists for standard genome sequencing and annotation.</title>
        <authorList>
            <consortium name="The Broad Institute Genomics Platform"/>
            <consortium name="The Broad Institute Genome Sequencing Center for Infectious Disease"/>
            <person name="Wu L."/>
            <person name="Ma J."/>
        </authorList>
    </citation>
    <scope>NUCLEOTIDE SEQUENCE [LARGE SCALE GENOMIC DNA]</scope>
    <source>
        <strain evidence="2 3">CGMCC 1.12237</strain>
    </source>
</reference>
<comment type="caution">
    <text evidence="2">The sequence shown here is derived from an EMBL/GenBank/DDBJ whole genome shotgun (WGS) entry which is preliminary data.</text>
</comment>